<proteinExistence type="predicted"/>
<gene>
    <name evidence="2" type="ORF">N7456_006883</name>
</gene>
<dbReference type="PANTHER" id="PTHR36102">
    <property type="entry name" value="CHROMOSOME 10, WHOLE GENOME SHOTGUN SEQUENCE"/>
    <property type="match status" value="1"/>
</dbReference>
<dbReference type="InterPro" id="IPR047092">
    <property type="entry name" value="AFUB_07903/YDR124W-like_hel"/>
</dbReference>
<dbReference type="PANTHER" id="PTHR36102:SF1">
    <property type="entry name" value="YDR124W-LIKE HELICAL BUNDLE DOMAIN-CONTAINING PROTEIN"/>
    <property type="match status" value="1"/>
</dbReference>
<keyword evidence="3" id="KW-1185">Reference proteome</keyword>
<name>A0A9W9KCL9_9EURO</name>
<reference evidence="2" key="2">
    <citation type="journal article" date="2023" name="IMA Fungus">
        <title>Comparative genomic study of the Penicillium genus elucidates a diverse pangenome and 15 lateral gene transfer events.</title>
        <authorList>
            <person name="Petersen C."/>
            <person name="Sorensen T."/>
            <person name="Nielsen M.R."/>
            <person name="Sondergaard T.E."/>
            <person name="Sorensen J.L."/>
            <person name="Fitzpatrick D.A."/>
            <person name="Frisvad J.C."/>
            <person name="Nielsen K.L."/>
        </authorList>
    </citation>
    <scope>NUCLEOTIDE SEQUENCE</scope>
    <source>
        <strain evidence="2">IBT 30069</strain>
    </source>
</reference>
<protein>
    <recommendedName>
        <fullName evidence="1">Subtelomeric hrmA-associated cluster protein AFUB-079030/YDR124W-like helical bundle domain-containing protein</fullName>
    </recommendedName>
</protein>
<sequence length="259" mass="30029">MSRQPQQCPNFLEHFALIYIDREGNLRHEVSASIFDSAYSILSPQVTGAFLKAVAEPRTSSQLEPFKASLASNAPRTPEKRAIQREIRRARTEEQDWYAGTAIFPITAQLPVNQRDLLRRCYEKIFQNLQQANCRVIAKIYIRLAEPHKQAQYPYNGRKHVQGKTQQFNPEETKPPWWPLGVTHREPDHLPKSERIALLIHILCELRTSHGITARKLRNAGRLVQHQIAPTERLQLLDELYRVREEEEKFLDAAIGRLL</sequence>
<evidence type="ECO:0000313" key="2">
    <source>
        <dbReference type="EMBL" id="KAJ5100831.1"/>
    </source>
</evidence>
<dbReference type="Pfam" id="PF11001">
    <property type="entry name" value="AFUB_07903_YDR124W_hel"/>
    <property type="match status" value="1"/>
</dbReference>
<organism evidence="2 3">
    <name type="scientific">Penicillium angulare</name>
    <dbReference type="NCBI Taxonomy" id="116970"/>
    <lineage>
        <taxon>Eukaryota</taxon>
        <taxon>Fungi</taxon>
        <taxon>Dikarya</taxon>
        <taxon>Ascomycota</taxon>
        <taxon>Pezizomycotina</taxon>
        <taxon>Eurotiomycetes</taxon>
        <taxon>Eurotiomycetidae</taxon>
        <taxon>Eurotiales</taxon>
        <taxon>Aspergillaceae</taxon>
        <taxon>Penicillium</taxon>
    </lineage>
</organism>
<dbReference type="AlphaFoldDB" id="A0A9W9KCL9"/>
<evidence type="ECO:0000259" key="1">
    <source>
        <dbReference type="Pfam" id="PF11001"/>
    </source>
</evidence>
<dbReference type="InterPro" id="IPR021264">
    <property type="entry name" value="AFUB_079030/YDR124W-like"/>
</dbReference>
<dbReference type="EMBL" id="JAPQKH010000004">
    <property type="protein sequence ID" value="KAJ5100831.1"/>
    <property type="molecule type" value="Genomic_DNA"/>
</dbReference>
<reference evidence="2" key="1">
    <citation type="submission" date="2022-11" db="EMBL/GenBank/DDBJ databases">
        <authorList>
            <person name="Petersen C."/>
        </authorList>
    </citation>
    <scope>NUCLEOTIDE SEQUENCE</scope>
    <source>
        <strain evidence="2">IBT 30069</strain>
    </source>
</reference>
<dbReference type="Proteomes" id="UP001149165">
    <property type="component" value="Unassembled WGS sequence"/>
</dbReference>
<dbReference type="OrthoDB" id="5338458at2759"/>
<comment type="caution">
    <text evidence="2">The sequence shown here is derived from an EMBL/GenBank/DDBJ whole genome shotgun (WGS) entry which is preliminary data.</text>
</comment>
<feature type="domain" description="Subtelomeric hrmA-associated cluster protein AFUB-079030/YDR124W-like helical bundle" evidence="1">
    <location>
        <begin position="113"/>
        <end position="245"/>
    </location>
</feature>
<accession>A0A9W9KCL9</accession>
<evidence type="ECO:0000313" key="3">
    <source>
        <dbReference type="Proteomes" id="UP001149165"/>
    </source>
</evidence>